<reference evidence="1" key="1">
    <citation type="submission" date="2020-09" db="EMBL/GenBank/DDBJ databases">
        <title>Genome-Enabled Discovery of Anthraquinone Biosynthesis in Senna tora.</title>
        <authorList>
            <person name="Kang S.-H."/>
            <person name="Pandey R.P."/>
            <person name="Lee C.-M."/>
            <person name="Sim J.-S."/>
            <person name="Jeong J.-T."/>
            <person name="Choi B.-S."/>
            <person name="Jung M."/>
            <person name="Ginzburg D."/>
            <person name="Zhao K."/>
            <person name="Won S.Y."/>
            <person name="Oh T.-J."/>
            <person name="Yu Y."/>
            <person name="Kim N.-H."/>
            <person name="Lee O.R."/>
            <person name="Lee T.-H."/>
            <person name="Bashyal P."/>
            <person name="Kim T.-S."/>
            <person name="Lee W.-H."/>
            <person name="Kawkins C."/>
            <person name="Kim C.-K."/>
            <person name="Kim J.S."/>
            <person name="Ahn B.O."/>
            <person name="Rhee S.Y."/>
            <person name="Sohng J.K."/>
        </authorList>
    </citation>
    <scope>NUCLEOTIDE SEQUENCE</scope>
    <source>
        <tissue evidence="1">Leaf</tissue>
    </source>
</reference>
<keyword evidence="2" id="KW-1185">Reference proteome</keyword>
<sequence>MAREPQPRPVLIELQQVSLLHQIPYHRKPGSVSHGLYRQAHDPIRRLHETPSERREDFTVSRLRHECQRRAGVDDGAAVAELVDDPNGRANRLRNGGVSDGEVASGRRGYACVQRRRLLREEPAGDGPVRVGILVSTRAVDPGMVTVVTGFRVGDEAAGRVVAMVGGECGGVAGEEGGSGWAVGAVAAGGALDPDEIAAGVGDEEEALRRSADSEIDEVLAGAGGGAGDEGGFEGGAAVEGGETVEVGGEKVGGRG</sequence>
<evidence type="ECO:0000313" key="1">
    <source>
        <dbReference type="EMBL" id="KAF7827865.1"/>
    </source>
</evidence>
<proteinExistence type="predicted"/>
<accession>A0A834TSV9</accession>
<dbReference type="AlphaFoldDB" id="A0A834TSV9"/>
<gene>
    <name evidence="1" type="ORF">G2W53_019029</name>
</gene>
<dbReference type="Proteomes" id="UP000634136">
    <property type="component" value="Unassembled WGS sequence"/>
</dbReference>
<dbReference type="EMBL" id="JAAIUW010000006">
    <property type="protein sequence ID" value="KAF7827865.1"/>
    <property type="molecule type" value="Genomic_DNA"/>
</dbReference>
<evidence type="ECO:0000313" key="2">
    <source>
        <dbReference type="Proteomes" id="UP000634136"/>
    </source>
</evidence>
<name>A0A834TSV9_9FABA</name>
<protein>
    <submittedName>
        <fullName evidence="1">Glycine-rich cell wall structural protein 1.0-like</fullName>
    </submittedName>
</protein>
<comment type="caution">
    <text evidence="1">The sequence shown here is derived from an EMBL/GenBank/DDBJ whole genome shotgun (WGS) entry which is preliminary data.</text>
</comment>
<organism evidence="1 2">
    <name type="scientific">Senna tora</name>
    <dbReference type="NCBI Taxonomy" id="362788"/>
    <lineage>
        <taxon>Eukaryota</taxon>
        <taxon>Viridiplantae</taxon>
        <taxon>Streptophyta</taxon>
        <taxon>Embryophyta</taxon>
        <taxon>Tracheophyta</taxon>
        <taxon>Spermatophyta</taxon>
        <taxon>Magnoliopsida</taxon>
        <taxon>eudicotyledons</taxon>
        <taxon>Gunneridae</taxon>
        <taxon>Pentapetalae</taxon>
        <taxon>rosids</taxon>
        <taxon>fabids</taxon>
        <taxon>Fabales</taxon>
        <taxon>Fabaceae</taxon>
        <taxon>Caesalpinioideae</taxon>
        <taxon>Cassia clade</taxon>
        <taxon>Senna</taxon>
    </lineage>
</organism>